<dbReference type="AlphaFoldDB" id="A0A482WX37"/>
<protein>
    <recommendedName>
        <fullName evidence="4">t-SNARE coiled-coil homology domain-containing protein</fullName>
    </recommendedName>
</protein>
<organism evidence="2 3">
    <name type="scientific">Laodelphax striatellus</name>
    <name type="common">Small brown planthopper</name>
    <name type="synonym">Delphax striatella</name>
    <dbReference type="NCBI Taxonomy" id="195883"/>
    <lineage>
        <taxon>Eukaryota</taxon>
        <taxon>Metazoa</taxon>
        <taxon>Ecdysozoa</taxon>
        <taxon>Arthropoda</taxon>
        <taxon>Hexapoda</taxon>
        <taxon>Insecta</taxon>
        <taxon>Pterygota</taxon>
        <taxon>Neoptera</taxon>
        <taxon>Paraneoptera</taxon>
        <taxon>Hemiptera</taxon>
        <taxon>Auchenorrhyncha</taxon>
        <taxon>Fulgoroidea</taxon>
        <taxon>Delphacidae</taxon>
        <taxon>Criomorphinae</taxon>
        <taxon>Laodelphax</taxon>
    </lineage>
</organism>
<evidence type="ECO:0008006" key="4">
    <source>
        <dbReference type="Google" id="ProtNLM"/>
    </source>
</evidence>
<evidence type="ECO:0000313" key="3">
    <source>
        <dbReference type="Proteomes" id="UP000291343"/>
    </source>
</evidence>
<sequence length="191" mass="20838">MSEIDYEYECMRAELLGLPKPDKEEFATRSNEVEIEDGTGVGGVPEEELSVQDEQMKNVAGGLNEINSILQTTQKKINKFKTVFGSVTSLLKTRVSAGESSSETSSIAGADDKPDAGLQVMDDQLASTGEASSAQTDANVQQLPIKDPRSMDISQMVGSHISTLDSMIYKAEEVNAKMSHQNKQMRIFINK</sequence>
<feature type="compositionally biased region" description="Low complexity" evidence="1">
    <location>
        <begin position="96"/>
        <end position="109"/>
    </location>
</feature>
<keyword evidence="3" id="KW-1185">Reference proteome</keyword>
<evidence type="ECO:0000313" key="2">
    <source>
        <dbReference type="EMBL" id="RZF38084.1"/>
    </source>
</evidence>
<reference evidence="2 3" key="1">
    <citation type="journal article" date="2017" name="Gigascience">
        <title>Genome sequence of the small brown planthopper, Laodelphax striatellus.</title>
        <authorList>
            <person name="Zhu J."/>
            <person name="Jiang F."/>
            <person name="Wang X."/>
            <person name="Yang P."/>
            <person name="Bao Y."/>
            <person name="Zhao W."/>
            <person name="Wang W."/>
            <person name="Lu H."/>
            <person name="Wang Q."/>
            <person name="Cui N."/>
            <person name="Li J."/>
            <person name="Chen X."/>
            <person name="Luo L."/>
            <person name="Yu J."/>
            <person name="Kang L."/>
            <person name="Cui F."/>
        </authorList>
    </citation>
    <scope>NUCLEOTIDE SEQUENCE [LARGE SCALE GENOMIC DNA]</scope>
    <source>
        <strain evidence="2">Lst14</strain>
    </source>
</reference>
<proteinExistence type="predicted"/>
<dbReference type="Gene3D" id="1.20.5.110">
    <property type="match status" value="1"/>
</dbReference>
<dbReference type="STRING" id="195883.A0A482WX37"/>
<accession>A0A482WX37</accession>
<dbReference type="FunCoup" id="A0A482WX37">
    <property type="interactions" value="3"/>
</dbReference>
<gene>
    <name evidence="2" type="ORF">LSTR_LSTR006483</name>
</gene>
<comment type="caution">
    <text evidence="2">The sequence shown here is derived from an EMBL/GenBank/DDBJ whole genome shotgun (WGS) entry which is preliminary data.</text>
</comment>
<dbReference type="OrthoDB" id="8192965at2759"/>
<dbReference type="InParanoid" id="A0A482WX37"/>
<dbReference type="EMBL" id="QKKF02022824">
    <property type="protein sequence ID" value="RZF38084.1"/>
    <property type="molecule type" value="Genomic_DNA"/>
</dbReference>
<dbReference type="Proteomes" id="UP000291343">
    <property type="component" value="Unassembled WGS sequence"/>
</dbReference>
<evidence type="ECO:0000256" key="1">
    <source>
        <dbReference type="SAM" id="MobiDB-lite"/>
    </source>
</evidence>
<feature type="region of interest" description="Disordered" evidence="1">
    <location>
        <begin position="95"/>
        <end position="116"/>
    </location>
</feature>
<name>A0A482WX37_LAOST</name>